<keyword evidence="2" id="KW-1185">Reference proteome</keyword>
<dbReference type="Proteomes" id="UP000886476">
    <property type="component" value="Unassembled WGS sequence"/>
</dbReference>
<gene>
    <name evidence="1" type="ORF">HL667_16915</name>
</gene>
<comment type="caution">
    <text evidence="1">The sequence shown here is derived from an EMBL/GenBank/DDBJ whole genome shotgun (WGS) entry which is preliminary data.</text>
</comment>
<sequence>MTVVALVAWHDRMNIGGRRDCEFGKAGIRDPSAGTAKFGNEIWLSRICLSGS</sequence>
<protein>
    <submittedName>
        <fullName evidence="1">Uncharacterized protein</fullName>
    </submittedName>
</protein>
<organism evidence="1 2">
    <name type="scientific">Bradyrhizobium aeschynomenes</name>
    <dbReference type="NCBI Taxonomy" id="2734909"/>
    <lineage>
        <taxon>Bacteria</taxon>
        <taxon>Pseudomonadati</taxon>
        <taxon>Pseudomonadota</taxon>
        <taxon>Alphaproteobacteria</taxon>
        <taxon>Hyphomicrobiales</taxon>
        <taxon>Nitrobacteraceae</taxon>
        <taxon>Bradyrhizobium</taxon>
    </lineage>
</organism>
<accession>A0ABX2CEN7</accession>
<evidence type="ECO:0000313" key="1">
    <source>
        <dbReference type="EMBL" id="NPU66686.1"/>
    </source>
</evidence>
<reference evidence="1" key="1">
    <citation type="submission" date="2020-05" db="EMBL/GenBank/DDBJ databases">
        <title>Nod-independent and nitrogen-fixing Bradyrhizobium aeschynomene sp. nov. isolated from nodules of Aeschynomene indica.</title>
        <authorList>
            <person name="Zhang Z."/>
        </authorList>
    </citation>
    <scope>NUCLEOTIDE SEQUENCE</scope>
    <source>
        <strain evidence="1">83012</strain>
    </source>
</reference>
<evidence type="ECO:0000313" key="2">
    <source>
        <dbReference type="Proteomes" id="UP000886476"/>
    </source>
</evidence>
<dbReference type="EMBL" id="JABFDN010000005">
    <property type="protein sequence ID" value="NPU66686.1"/>
    <property type="molecule type" value="Genomic_DNA"/>
</dbReference>
<dbReference type="RefSeq" id="WP_172111779.1">
    <property type="nucleotide sequence ID" value="NZ_JABFDN010000005.1"/>
</dbReference>
<proteinExistence type="predicted"/>
<name>A0ABX2CEN7_9BRAD</name>